<dbReference type="Pfam" id="PF13391">
    <property type="entry name" value="HNH_2"/>
    <property type="match status" value="1"/>
</dbReference>
<proteinExistence type="predicted"/>
<sequence length="705" mass="77398">MQAMHRKVDEAKIGPGVELRDPVRLELLRRLQGLLGADHQVSRGAQAALLLCDIRYLEEHYQTLDNAVGTGKVTIQASVSSLPEVDKIVSKCPFEVPPFRVVFVSNISILLLAGCQKPDLSSTISSARARSLRRNNNPEPSPLQQAMPSTEPQAAQEQEDRLKRKQSAAWSASTGSSQSRSTPVGSECQARDDFKCIVTKSAGPIDVVHIFPASLNESDDRANFFGLLRQLWVQRIGKWEGRLKNGTEFVENELTLSPSLRRYHSKGLFGLQPIEATSDGKSLKLGFYWLDKCQTGKSSDMVDLMDIPTLAHDFRPKDIAICSSQDEHIIRSGEVIELITEDPEELPLPDWDLLEMQWVLQRLTALKGAADVPDTILDGSDDSIVITVTVIVAAGIAAYESPEVQRWLDTSRRKIALALHSLGDGISPDRQRTPQRDDISMVEATGIEAEERRQRAREDIMRRYALLTAKRRATSEGSMSSFDKLVDSEGRLKEPESSFSRSSGVQMPDLSRVVPVNVKEGDSSTTSHSVSMVIPGINPDQGRALIEKLQLNTSPTSTLDSETSSHHPSESLVNLTPTSEFPDTDFQASIHVSEQDIPVQNGSSSASHTEDGEPDFYYAHSDHLDRATSHTDEVLFKADGGHTPVTQPSPAPSITSSLSHINNDPFESVSDDSISDIVQSRDDVYTPVSWSEVGSVTSSNDGGQE</sequence>
<feature type="region of interest" description="Disordered" evidence="1">
    <location>
        <begin position="126"/>
        <end position="186"/>
    </location>
</feature>
<feature type="domain" description="HNH nuclease" evidence="2">
    <location>
        <begin position="196"/>
        <end position="271"/>
    </location>
</feature>
<evidence type="ECO:0000256" key="1">
    <source>
        <dbReference type="SAM" id="MobiDB-lite"/>
    </source>
</evidence>
<organism evidence="3 4">
    <name type="scientific">Trichophyton interdigitale</name>
    <dbReference type="NCBI Taxonomy" id="101480"/>
    <lineage>
        <taxon>Eukaryota</taxon>
        <taxon>Fungi</taxon>
        <taxon>Dikarya</taxon>
        <taxon>Ascomycota</taxon>
        <taxon>Pezizomycotina</taxon>
        <taxon>Eurotiomycetes</taxon>
        <taxon>Eurotiomycetidae</taxon>
        <taxon>Onygenales</taxon>
        <taxon>Arthrodermataceae</taxon>
        <taxon>Trichophyton</taxon>
    </lineage>
</organism>
<evidence type="ECO:0000313" key="4">
    <source>
        <dbReference type="Proteomes" id="UP000749309"/>
    </source>
</evidence>
<protein>
    <submittedName>
        <fullName evidence="3">HNHc domain-containing protein</fullName>
    </submittedName>
</protein>
<feature type="compositionally biased region" description="Polar residues" evidence="1">
    <location>
        <begin position="135"/>
        <end position="156"/>
    </location>
</feature>
<dbReference type="Proteomes" id="UP000749309">
    <property type="component" value="Unassembled WGS sequence"/>
</dbReference>
<feature type="region of interest" description="Disordered" evidence="1">
    <location>
        <begin position="686"/>
        <end position="705"/>
    </location>
</feature>
<comment type="caution">
    <text evidence="3">The sequence shown here is derived from an EMBL/GenBank/DDBJ whole genome shotgun (WGS) entry which is preliminary data.</text>
</comment>
<feature type="region of interest" description="Disordered" evidence="1">
    <location>
        <begin position="554"/>
        <end position="583"/>
    </location>
</feature>
<dbReference type="AlphaFoldDB" id="A0A9P5D026"/>
<accession>A0A9P5D026</accession>
<dbReference type="EMBL" id="JAAQVJ010000047">
    <property type="protein sequence ID" value="KAF3897760.1"/>
    <property type="molecule type" value="Genomic_DNA"/>
</dbReference>
<feature type="compositionally biased region" description="Polar residues" evidence="1">
    <location>
        <begin position="571"/>
        <end position="583"/>
    </location>
</feature>
<evidence type="ECO:0000259" key="2">
    <source>
        <dbReference type="Pfam" id="PF13391"/>
    </source>
</evidence>
<dbReference type="InterPro" id="IPR003615">
    <property type="entry name" value="HNH_nuc"/>
</dbReference>
<feature type="compositionally biased region" description="Polar residues" evidence="1">
    <location>
        <begin position="688"/>
        <end position="705"/>
    </location>
</feature>
<gene>
    <name evidence="3" type="ORF">GY632_2107</name>
</gene>
<reference evidence="3" key="1">
    <citation type="submission" date="2020-03" db="EMBL/GenBank/DDBJ databases">
        <title>Whole Genome Sequence of Trichophyton interdigitale from India.</title>
        <authorList>
            <person name="Kumar P."/>
        </authorList>
    </citation>
    <scope>NUCLEOTIDE SEQUENCE</scope>
    <source>
        <strain evidence="3">UCMS-IGIB-CI14</strain>
    </source>
</reference>
<evidence type="ECO:0000313" key="3">
    <source>
        <dbReference type="EMBL" id="KAF3897760.1"/>
    </source>
</evidence>
<name>A0A9P5D026_9EURO</name>
<feature type="compositionally biased region" description="Low complexity" evidence="1">
    <location>
        <begin position="167"/>
        <end position="181"/>
    </location>
</feature>